<sequence length="430" mass="49588">MPDNNTDDFHSDEIQEIMGSVPSVIVTWGMSIIFMVLVILIIGSYFFKYPVVVKVPSIITTYQTPVVLEARINGKIEQILINDKDTVSKGDLIAVIKGTANFKKILAVENQIKQVQLFNTMDSSLNSSLLYNFDSLGELQYAYSKLKKTIREYNHFLEQEHIPKKIKNLELQLIKHKEVRDIQSMQHKLIHEEVELSKKAFERDSTLFAMSAYMISQAEYEKSKQLYTQKIAKVVSFEVKLKNNDITLLNIEDNLLNLKIEQEKLMKEQKWSIEEQKESLLAEIQEWKLNYLITSPIDGVASQTNMWSENQSVKIGDRVSTVIPYNESKIIVKVIIPNEKIGNIKIGQSVFIKLEGFPYMEFGMLEGYLSRISLVPEKNSYIGMVQLNEGMCTTYDKRLKFIQEMEGVAEIVTKDSRAIERFILPLRNFL</sequence>
<comment type="caution">
    <text evidence="6">The sequence shown here is derived from an EMBL/GenBank/DDBJ whole genome shotgun (WGS) entry which is preliminary data.</text>
</comment>
<comment type="subcellular location">
    <subcellularLocation>
        <location evidence="1">Membrane</location>
        <topology evidence="1">Single-pass membrane protein</topology>
    </subcellularLocation>
</comment>
<accession>A0AAE3XP21</accession>
<evidence type="ECO:0000256" key="3">
    <source>
        <dbReference type="ARBA" id="ARBA00022989"/>
    </source>
</evidence>
<gene>
    <name evidence="6" type="ORF">HNQ88_002535</name>
</gene>
<dbReference type="RefSeq" id="WP_309939165.1">
    <property type="nucleotide sequence ID" value="NZ_AP025305.1"/>
</dbReference>
<feature type="transmembrane region" description="Helical" evidence="5">
    <location>
        <begin position="25"/>
        <end position="47"/>
    </location>
</feature>
<organism evidence="6 7">
    <name type="scientific">Aureibacter tunicatorum</name>
    <dbReference type="NCBI Taxonomy" id="866807"/>
    <lineage>
        <taxon>Bacteria</taxon>
        <taxon>Pseudomonadati</taxon>
        <taxon>Bacteroidota</taxon>
        <taxon>Cytophagia</taxon>
        <taxon>Cytophagales</taxon>
        <taxon>Persicobacteraceae</taxon>
        <taxon>Aureibacter</taxon>
    </lineage>
</organism>
<keyword evidence="2 5" id="KW-0812">Transmembrane</keyword>
<proteinExistence type="predicted"/>
<dbReference type="PANTHER" id="PTHR30386">
    <property type="entry name" value="MEMBRANE FUSION SUBUNIT OF EMRAB-TOLC MULTIDRUG EFFLUX PUMP"/>
    <property type="match status" value="1"/>
</dbReference>
<dbReference type="EMBL" id="JAVDQD010000002">
    <property type="protein sequence ID" value="MDR6239498.1"/>
    <property type="molecule type" value="Genomic_DNA"/>
</dbReference>
<evidence type="ECO:0000256" key="4">
    <source>
        <dbReference type="ARBA" id="ARBA00023136"/>
    </source>
</evidence>
<reference evidence="6" key="1">
    <citation type="submission" date="2023-07" db="EMBL/GenBank/DDBJ databases">
        <title>Genomic Encyclopedia of Type Strains, Phase IV (KMG-IV): sequencing the most valuable type-strain genomes for metagenomic binning, comparative biology and taxonomic classification.</title>
        <authorList>
            <person name="Goeker M."/>
        </authorList>
    </citation>
    <scope>NUCLEOTIDE SEQUENCE</scope>
    <source>
        <strain evidence="6">DSM 26174</strain>
    </source>
</reference>
<dbReference type="AlphaFoldDB" id="A0AAE3XP21"/>
<evidence type="ECO:0000313" key="7">
    <source>
        <dbReference type="Proteomes" id="UP001185092"/>
    </source>
</evidence>
<dbReference type="Proteomes" id="UP001185092">
    <property type="component" value="Unassembled WGS sequence"/>
</dbReference>
<evidence type="ECO:0000256" key="2">
    <source>
        <dbReference type="ARBA" id="ARBA00022692"/>
    </source>
</evidence>
<name>A0AAE3XP21_9BACT</name>
<evidence type="ECO:0000256" key="5">
    <source>
        <dbReference type="SAM" id="Phobius"/>
    </source>
</evidence>
<dbReference type="PANTHER" id="PTHR30386:SF26">
    <property type="entry name" value="TRANSPORT PROTEIN COMB"/>
    <property type="match status" value="1"/>
</dbReference>
<keyword evidence="3 5" id="KW-1133">Transmembrane helix</keyword>
<dbReference type="InterPro" id="IPR050739">
    <property type="entry name" value="MFP"/>
</dbReference>
<keyword evidence="7" id="KW-1185">Reference proteome</keyword>
<dbReference type="Gene3D" id="2.40.30.170">
    <property type="match status" value="1"/>
</dbReference>
<dbReference type="PRINTS" id="PR01490">
    <property type="entry name" value="RTXTOXIND"/>
</dbReference>
<protein>
    <submittedName>
        <fullName evidence="6">Multidrug efflux pump subunit AcrA (Membrane-fusion protein)</fullName>
    </submittedName>
</protein>
<keyword evidence="4 5" id="KW-0472">Membrane</keyword>
<evidence type="ECO:0000313" key="6">
    <source>
        <dbReference type="EMBL" id="MDR6239498.1"/>
    </source>
</evidence>
<dbReference type="GO" id="GO:0016020">
    <property type="term" value="C:membrane"/>
    <property type="evidence" value="ECO:0007669"/>
    <property type="project" value="UniProtKB-SubCell"/>
</dbReference>
<evidence type="ECO:0000256" key="1">
    <source>
        <dbReference type="ARBA" id="ARBA00004167"/>
    </source>
</evidence>